<dbReference type="SUPFAM" id="SSF51735">
    <property type="entry name" value="NAD(P)-binding Rossmann-fold domains"/>
    <property type="match status" value="1"/>
</dbReference>
<sequence length="353" mass="36421">MQSDTMNRWALVPAEGGGQELTLQVVPIPQPGPGQVRVKVHAAAINFRDLLVLDGRYGVAAAPELVPLSDGAGVVDAVGAGVESWQTGDRVISVYLRGWADGAPGPDMGLGLGSGTENGMLAEYAILAADRVTAAPRTLSLTEAATLPCSGLTAWTALRGNRPYSVRPLGVDDTVLVLGTGGVSLFAAQLARAAGAQVWVTTSDRSKHDRLVALGIAGVVDYTEVESWGEHVFAATGGARIVVNSAGGRSMDQSIAAVAFGGDVAYVGLFDFAGTPPDLLGLMVKAASIRGVAVGSSAAQDDLVATVDRLRVRPVIDGVVDFFDAPAAYSRHSSRESFGKVVIEMDAARTARA</sequence>
<dbReference type="SUPFAM" id="SSF50129">
    <property type="entry name" value="GroES-like"/>
    <property type="match status" value="1"/>
</dbReference>
<dbReference type="InterPro" id="IPR020843">
    <property type="entry name" value="ER"/>
</dbReference>
<dbReference type="InterPro" id="IPR013154">
    <property type="entry name" value="ADH-like_N"/>
</dbReference>
<dbReference type="SMART" id="SM00829">
    <property type="entry name" value="PKS_ER"/>
    <property type="match status" value="1"/>
</dbReference>
<dbReference type="InterPro" id="IPR013149">
    <property type="entry name" value="ADH-like_C"/>
</dbReference>
<dbReference type="InterPro" id="IPR011032">
    <property type="entry name" value="GroES-like_sf"/>
</dbReference>
<dbReference type="EMBL" id="JAVDYC010000001">
    <property type="protein sequence ID" value="MDR7319872.1"/>
    <property type="molecule type" value="Genomic_DNA"/>
</dbReference>
<dbReference type="Gene3D" id="3.40.50.720">
    <property type="entry name" value="NAD(P)-binding Rossmann-like Domain"/>
    <property type="match status" value="1"/>
</dbReference>
<dbReference type="Pfam" id="PF00107">
    <property type="entry name" value="ADH_zinc_N"/>
    <property type="match status" value="1"/>
</dbReference>
<protein>
    <submittedName>
        <fullName evidence="2">NADPH:quinone reductase-like Zn-dependent oxidoreductase</fullName>
    </submittedName>
</protein>
<dbReference type="PANTHER" id="PTHR45033:SF2">
    <property type="entry name" value="ZINC-TYPE ALCOHOL DEHYDROGENASE-LIKE PROTEIN C1773.06C"/>
    <property type="match status" value="1"/>
</dbReference>
<dbReference type="InterPro" id="IPR052711">
    <property type="entry name" value="Zinc_ADH-like"/>
</dbReference>
<dbReference type="PANTHER" id="PTHR45033">
    <property type="match status" value="1"/>
</dbReference>
<name>A0AAE4CPV8_9ACTN</name>
<dbReference type="Pfam" id="PF08240">
    <property type="entry name" value="ADH_N"/>
    <property type="match status" value="1"/>
</dbReference>
<proteinExistence type="predicted"/>
<dbReference type="CDD" id="cd08276">
    <property type="entry name" value="MDR7"/>
    <property type="match status" value="1"/>
</dbReference>
<evidence type="ECO:0000313" key="2">
    <source>
        <dbReference type="EMBL" id="MDR7319872.1"/>
    </source>
</evidence>
<accession>A0AAE4CPV8</accession>
<keyword evidence="3" id="KW-1185">Reference proteome</keyword>
<dbReference type="AlphaFoldDB" id="A0AAE4CPV8"/>
<evidence type="ECO:0000313" key="3">
    <source>
        <dbReference type="Proteomes" id="UP001183629"/>
    </source>
</evidence>
<dbReference type="InterPro" id="IPR036291">
    <property type="entry name" value="NAD(P)-bd_dom_sf"/>
</dbReference>
<dbReference type="RefSeq" id="WP_310407787.1">
    <property type="nucleotide sequence ID" value="NZ_JAVDYC010000001.1"/>
</dbReference>
<feature type="domain" description="Enoyl reductase (ER)" evidence="1">
    <location>
        <begin position="17"/>
        <end position="343"/>
    </location>
</feature>
<comment type="caution">
    <text evidence="2">The sequence shown here is derived from an EMBL/GenBank/DDBJ whole genome shotgun (WGS) entry which is preliminary data.</text>
</comment>
<evidence type="ECO:0000259" key="1">
    <source>
        <dbReference type="SMART" id="SM00829"/>
    </source>
</evidence>
<dbReference type="Gene3D" id="3.90.180.10">
    <property type="entry name" value="Medium-chain alcohol dehydrogenases, catalytic domain"/>
    <property type="match status" value="1"/>
</dbReference>
<dbReference type="GO" id="GO:0016491">
    <property type="term" value="F:oxidoreductase activity"/>
    <property type="evidence" value="ECO:0007669"/>
    <property type="project" value="InterPro"/>
</dbReference>
<organism evidence="2 3">
    <name type="scientific">Catenuloplanes niger</name>
    <dbReference type="NCBI Taxonomy" id="587534"/>
    <lineage>
        <taxon>Bacteria</taxon>
        <taxon>Bacillati</taxon>
        <taxon>Actinomycetota</taxon>
        <taxon>Actinomycetes</taxon>
        <taxon>Micromonosporales</taxon>
        <taxon>Micromonosporaceae</taxon>
        <taxon>Catenuloplanes</taxon>
    </lineage>
</organism>
<reference evidence="2 3" key="1">
    <citation type="submission" date="2023-07" db="EMBL/GenBank/DDBJ databases">
        <title>Sequencing the genomes of 1000 actinobacteria strains.</title>
        <authorList>
            <person name="Klenk H.-P."/>
        </authorList>
    </citation>
    <scope>NUCLEOTIDE SEQUENCE [LARGE SCALE GENOMIC DNA]</scope>
    <source>
        <strain evidence="2 3">DSM 44711</strain>
    </source>
</reference>
<dbReference type="Proteomes" id="UP001183629">
    <property type="component" value="Unassembled WGS sequence"/>
</dbReference>
<gene>
    <name evidence="2" type="ORF">J2S44_000122</name>
</gene>